<sequence length="156" mass="18327">MKKIIRILFLVLVVGIIVIQFFQPEKNLGKMTTDHMFLQTKVPESVQLTLKKACLDCHSNQTHYQWYHKFAPVSWFISNHIQEGKHELNLSEWRPISTMDKIGKLEDMKKEVQEGKMPLKSYTLIHADARLSEVEKQSLIQWIESYQEDLVLEATE</sequence>
<evidence type="ECO:0000256" key="1">
    <source>
        <dbReference type="SAM" id="Phobius"/>
    </source>
</evidence>
<accession>A0A419W3S3</accession>
<dbReference type="SMART" id="SM01235">
    <property type="entry name" value="Haem_bd"/>
    <property type="match status" value="1"/>
</dbReference>
<keyword evidence="1" id="KW-0472">Membrane</keyword>
<name>A0A419W3S3_9BACT</name>
<evidence type="ECO:0000259" key="2">
    <source>
        <dbReference type="SMART" id="SM01235"/>
    </source>
</evidence>
<comment type="caution">
    <text evidence="3">The sequence shown here is derived from an EMBL/GenBank/DDBJ whole genome shotgun (WGS) entry which is preliminary data.</text>
</comment>
<keyword evidence="4" id="KW-1185">Reference proteome</keyword>
<dbReference type="RefSeq" id="WP_120271571.1">
    <property type="nucleotide sequence ID" value="NZ_RAPN01000001.1"/>
</dbReference>
<dbReference type="InterPro" id="IPR025992">
    <property type="entry name" value="Haem-bd"/>
</dbReference>
<dbReference type="OrthoDB" id="196738at2"/>
<evidence type="ECO:0000313" key="3">
    <source>
        <dbReference type="EMBL" id="RKD90141.1"/>
    </source>
</evidence>
<feature type="transmembrane region" description="Helical" evidence="1">
    <location>
        <begin position="7"/>
        <end position="23"/>
    </location>
</feature>
<dbReference type="Proteomes" id="UP000283387">
    <property type="component" value="Unassembled WGS sequence"/>
</dbReference>
<proteinExistence type="predicted"/>
<evidence type="ECO:0000313" key="4">
    <source>
        <dbReference type="Proteomes" id="UP000283387"/>
    </source>
</evidence>
<reference evidence="3 4" key="1">
    <citation type="submission" date="2018-09" db="EMBL/GenBank/DDBJ databases">
        <title>Genomic Encyclopedia of Archaeal and Bacterial Type Strains, Phase II (KMG-II): from individual species to whole genera.</title>
        <authorList>
            <person name="Goeker M."/>
        </authorList>
    </citation>
    <scope>NUCLEOTIDE SEQUENCE [LARGE SCALE GENOMIC DNA]</scope>
    <source>
        <strain evidence="3 4">DSM 27148</strain>
    </source>
</reference>
<dbReference type="AlphaFoldDB" id="A0A419W3S3"/>
<organism evidence="3 4">
    <name type="scientific">Mangrovibacterium diazotrophicum</name>
    <dbReference type="NCBI Taxonomy" id="1261403"/>
    <lineage>
        <taxon>Bacteria</taxon>
        <taxon>Pseudomonadati</taxon>
        <taxon>Bacteroidota</taxon>
        <taxon>Bacteroidia</taxon>
        <taxon>Marinilabiliales</taxon>
        <taxon>Prolixibacteraceae</taxon>
        <taxon>Mangrovibacterium</taxon>
    </lineage>
</organism>
<gene>
    <name evidence="3" type="ORF">BC643_0477</name>
</gene>
<keyword evidence="1" id="KW-0812">Transmembrane</keyword>
<feature type="domain" description="Haem-binding" evidence="2">
    <location>
        <begin position="13"/>
        <end position="147"/>
    </location>
</feature>
<dbReference type="EMBL" id="RAPN01000001">
    <property type="protein sequence ID" value="RKD90141.1"/>
    <property type="molecule type" value="Genomic_DNA"/>
</dbReference>
<dbReference type="Pfam" id="PF14376">
    <property type="entry name" value="Haem_bd"/>
    <property type="match status" value="1"/>
</dbReference>
<keyword evidence="1" id="KW-1133">Transmembrane helix</keyword>
<protein>
    <submittedName>
        <fullName evidence="3">Heme-binding protein</fullName>
    </submittedName>
</protein>